<accession>A0ABW1CCB5</accession>
<feature type="signal peptide" evidence="1">
    <location>
        <begin position="1"/>
        <end position="31"/>
    </location>
</feature>
<feature type="chain" id="PRO_5047068450" evidence="1">
    <location>
        <begin position="32"/>
        <end position="100"/>
    </location>
</feature>
<sequence>MVKHRIVASAVVVLAGAALGGSVGVSGPAWADGSAPGCVSRIISDQPEGLIVRLRNGCGMPMRVKVDVSEGAGGPCTMLANGTTNEWRFKSGSYVETVLC</sequence>
<name>A0ABW1CCB5_9ACTN</name>
<proteinExistence type="predicted"/>
<gene>
    <name evidence="2" type="ORF">ACFPZ3_02930</name>
</gene>
<dbReference type="EMBL" id="JBHSPA010000006">
    <property type="protein sequence ID" value="MFC5822802.1"/>
    <property type="molecule type" value="Genomic_DNA"/>
</dbReference>
<evidence type="ECO:0000256" key="1">
    <source>
        <dbReference type="SAM" id="SignalP"/>
    </source>
</evidence>
<organism evidence="2 3">
    <name type="scientific">Nonomuraea insulae</name>
    <dbReference type="NCBI Taxonomy" id="1616787"/>
    <lineage>
        <taxon>Bacteria</taxon>
        <taxon>Bacillati</taxon>
        <taxon>Actinomycetota</taxon>
        <taxon>Actinomycetes</taxon>
        <taxon>Streptosporangiales</taxon>
        <taxon>Streptosporangiaceae</taxon>
        <taxon>Nonomuraea</taxon>
    </lineage>
</organism>
<comment type="caution">
    <text evidence="2">The sequence shown here is derived from an EMBL/GenBank/DDBJ whole genome shotgun (WGS) entry which is preliminary data.</text>
</comment>
<evidence type="ECO:0000313" key="3">
    <source>
        <dbReference type="Proteomes" id="UP001596058"/>
    </source>
</evidence>
<dbReference type="RefSeq" id="WP_379512354.1">
    <property type="nucleotide sequence ID" value="NZ_JBHSPA010000006.1"/>
</dbReference>
<dbReference type="Gene3D" id="2.60.40.20">
    <property type="entry name" value="Alpha-amylase inhibitor"/>
    <property type="match status" value="1"/>
</dbReference>
<keyword evidence="3" id="KW-1185">Reference proteome</keyword>
<protein>
    <submittedName>
        <fullName evidence="2">Uncharacterized protein</fullName>
    </submittedName>
</protein>
<keyword evidence="1" id="KW-0732">Signal</keyword>
<dbReference type="Proteomes" id="UP001596058">
    <property type="component" value="Unassembled WGS sequence"/>
</dbReference>
<reference evidence="3" key="1">
    <citation type="journal article" date="2019" name="Int. J. Syst. Evol. Microbiol.">
        <title>The Global Catalogue of Microorganisms (GCM) 10K type strain sequencing project: providing services to taxonomists for standard genome sequencing and annotation.</title>
        <authorList>
            <consortium name="The Broad Institute Genomics Platform"/>
            <consortium name="The Broad Institute Genome Sequencing Center for Infectious Disease"/>
            <person name="Wu L."/>
            <person name="Ma J."/>
        </authorList>
    </citation>
    <scope>NUCLEOTIDE SEQUENCE [LARGE SCALE GENOMIC DNA]</scope>
    <source>
        <strain evidence="3">CCUG 53903</strain>
    </source>
</reference>
<dbReference type="InterPro" id="IPR036379">
    <property type="entry name" value="A-amylase_inhib_sf"/>
</dbReference>
<evidence type="ECO:0000313" key="2">
    <source>
        <dbReference type="EMBL" id="MFC5822802.1"/>
    </source>
</evidence>